<gene>
    <name evidence="1" type="ORF">ALO_12321</name>
</gene>
<organism evidence="1 2">
    <name type="scientific">Acetonema longum DSM 6540</name>
    <dbReference type="NCBI Taxonomy" id="1009370"/>
    <lineage>
        <taxon>Bacteria</taxon>
        <taxon>Bacillati</taxon>
        <taxon>Bacillota</taxon>
        <taxon>Negativicutes</taxon>
        <taxon>Acetonemataceae</taxon>
        <taxon>Acetonema</taxon>
    </lineage>
</organism>
<comment type="caution">
    <text evidence="1">The sequence shown here is derived from an EMBL/GenBank/DDBJ whole genome shotgun (WGS) entry which is preliminary data.</text>
</comment>
<reference evidence="1 2" key="1">
    <citation type="journal article" date="2011" name="EMBO J.">
        <title>Structural diversity of bacterial flagellar motors.</title>
        <authorList>
            <person name="Chen S."/>
            <person name="Beeby M."/>
            <person name="Murphy G.E."/>
            <person name="Leadbetter J.R."/>
            <person name="Hendrixson D.R."/>
            <person name="Briegel A."/>
            <person name="Li Z."/>
            <person name="Shi J."/>
            <person name="Tocheva E.I."/>
            <person name="Muller A."/>
            <person name="Dobro M.J."/>
            <person name="Jensen G.J."/>
        </authorList>
    </citation>
    <scope>NUCLEOTIDE SEQUENCE [LARGE SCALE GENOMIC DNA]</scope>
    <source>
        <strain evidence="1 2">DSM 6540</strain>
    </source>
</reference>
<dbReference type="AlphaFoldDB" id="F7NK51"/>
<protein>
    <submittedName>
        <fullName evidence="1">Uncharacterized protein</fullName>
    </submittedName>
</protein>
<keyword evidence="2" id="KW-1185">Reference proteome</keyword>
<name>F7NK51_9FIRM</name>
<accession>F7NK51</accession>
<proteinExistence type="predicted"/>
<evidence type="ECO:0000313" key="2">
    <source>
        <dbReference type="Proteomes" id="UP000003240"/>
    </source>
</evidence>
<dbReference type="Proteomes" id="UP000003240">
    <property type="component" value="Unassembled WGS sequence"/>
</dbReference>
<evidence type="ECO:0000313" key="1">
    <source>
        <dbReference type="EMBL" id="EGO63492.1"/>
    </source>
</evidence>
<sequence length="125" mass="14952">MIQIKSYDKWLSFYKSKANSEPFFEKEDIIIYDKRKGIFSYQYDEDALYIKLVTGDGEHWQRFAEALCSRLGLFVVLFATRRNPKAWERKFGYHLVRISQGWCIMRKFIEGGIPSGKRKEIPIWK</sequence>
<dbReference type="EMBL" id="AFGF01000107">
    <property type="protein sequence ID" value="EGO63492.1"/>
    <property type="molecule type" value="Genomic_DNA"/>
</dbReference>